<comment type="caution">
    <text evidence="2">The sequence shown here is derived from an EMBL/GenBank/DDBJ whole genome shotgun (WGS) entry which is preliminary data.</text>
</comment>
<organism evidence="2 3">
    <name type="scientific">Hexamita inflata</name>
    <dbReference type="NCBI Taxonomy" id="28002"/>
    <lineage>
        <taxon>Eukaryota</taxon>
        <taxon>Metamonada</taxon>
        <taxon>Diplomonadida</taxon>
        <taxon>Hexamitidae</taxon>
        <taxon>Hexamitinae</taxon>
        <taxon>Hexamita</taxon>
    </lineage>
</organism>
<keyword evidence="1" id="KW-0472">Membrane</keyword>
<proteinExistence type="predicted"/>
<sequence>MFLIFSRTLCSCFDHFSIDYIMFQDHFPALQVTLYPSSSCNLPLSVIELHATFNNESRLFYRHHSFKTNTVIFHCLGSLPLVKEQFCFDQLQFAPEKAFVYVEFANEVVFEPENWASFRVVISVLGSVFTVGLVFFVVVVFILKAKERKPIFQESTEA</sequence>
<keyword evidence="1" id="KW-0812">Transmembrane</keyword>
<evidence type="ECO:0000313" key="3">
    <source>
        <dbReference type="Proteomes" id="UP001642409"/>
    </source>
</evidence>
<evidence type="ECO:0000313" key="2">
    <source>
        <dbReference type="EMBL" id="CAL5991044.1"/>
    </source>
</evidence>
<keyword evidence="3" id="KW-1185">Reference proteome</keyword>
<evidence type="ECO:0000256" key="1">
    <source>
        <dbReference type="SAM" id="Phobius"/>
    </source>
</evidence>
<dbReference type="EMBL" id="CAXDID020000026">
    <property type="protein sequence ID" value="CAL5991044.1"/>
    <property type="molecule type" value="Genomic_DNA"/>
</dbReference>
<accession>A0ABP1HFH5</accession>
<protein>
    <submittedName>
        <fullName evidence="2">Hypothetical_protein</fullName>
    </submittedName>
</protein>
<gene>
    <name evidence="2" type="ORF">HINF_LOCUS11876</name>
</gene>
<dbReference type="Proteomes" id="UP001642409">
    <property type="component" value="Unassembled WGS sequence"/>
</dbReference>
<keyword evidence="1" id="KW-1133">Transmembrane helix</keyword>
<feature type="transmembrane region" description="Helical" evidence="1">
    <location>
        <begin position="120"/>
        <end position="143"/>
    </location>
</feature>
<reference evidence="2 3" key="1">
    <citation type="submission" date="2024-07" db="EMBL/GenBank/DDBJ databases">
        <authorList>
            <person name="Akdeniz Z."/>
        </authorList>
    </citation>
    <scope>NUCLEOTIDE SEQUENCE [LARGE SCALE GENOMIC DNA]</scope>
</reference>
<name>A0ABP1HFH5_9EUKA</name>